<dbReference type="Proteomes" id="UP000198994">
    <property type="component" value="Unassembled WGS sequence"/>
</dbReference>
<evidence type="ECO:0000313" key="5">
    <source>
        <dbReference type="EMBL" id="SDE82680.1"/>
    </source>
</evidence>
<gene>
    <name evidence="5" type="ORF">SAMN04488105_10896</name>
</gene>
<dbReference type="PANTHER" id="PTHR30536">
    <property type="entry name" value="ALTRONATE/GALACTARATE DEHYDRATASE"/>
    <property type="match status" value="1"/>
</dbReference>
<evidence type="ECO:0000256" key="2">
    <source>
        <dbReference type="ARBA" id="ARBA00023239"/>
    </source>
</evidence>
<evidence type="ECO:0000259" key="4">
    <source>
        <dbReference type="Pfam" id="PF20629"/>
    </source>
</evidence>
<dbReference type="InterPro" id="IPR048332">
    <property type="entry name" value="GD_AH_C"/>
</dbReference>
<protein>
    <submittedName>
        <fullName evidence="5">(2R)-sulfolactate sulfo-lyase subunit beta</fullName>
    </submittedName>
</protein>
<dbReference type="InterPro" id="IPR007392">
    <property type="entry name" value="GD_AH_second"/>
</dbReference>
<feature type="domain" description="D-galactarate/Altronate dehydratase second" evidence="3">
    <location>
        <begin position="13"/>
        <end position="136"/>
    </location>
</feature>
<reference evidence="6" key="1">
    <citation type="submission" date="2016-10" db="EMBL/GenBank/DDBJ databases">
        <authorList>
            <person name="Varghese N."/>
            <person name="Submissions S."/>
        </authorList>
    </citation>
    <scope>NUCLEOTIDE SEQUENCE [LARGE SCALE GENOMIC DNA]</scope>
    <source>
        <strain evidence="6">DSM 10146</strain>
    </source>
</reference>
<feature type="domain" description="D-galactarate/Altronate dehydratase C-terminal" evidence="4">
    <location>
        <begin position="146"/>
        <end position="390"/>
    </location>
</feature>
<dbReference type="PANTHER" id="PTHR30536:SF5">
    <property type="entry name" value="ALTRONATE DEHYDRATASE"/>
    <property type="match status" value="1"/>
</dbReference>
<sequence>MAFDISNITVNAWRRENGRVGVRNHVLILPVDDISNAACEAVANNVKGTLAIPHAYGRLQFGEDLDLHFRTMIGTGANPNVAAVVVIGIEPEWTQVIVDGIAETGKPVTGFSIEQKGDFETIRQASWKAKEYVHWATELQKEPCPISDLWISTKCGESDTTTGLSSCPTVGNMYDKLLPEGIYGCFGETSEITGAEHICVKRAATPEAGEAFMKIFQAYQDEVIEPYKTSDLSDSQPTKGNILGGLTTIEEKALGNLEKIGKSSSYIDAMGPAVAPKKGPGLYFMDTSSAAAECVVLMAAAGYVIHTFPTGQGNVVGNPIVPVIKISGNPRTLRTMSEHIDVDVTGVLTREMTIEDAGDALIDMIVRTANGRNTAAEALGHREFSLTKLYRSA</sequence>
<name>A0A1G7G3K5_9RHOB</name>
<proteinExistence type="inferred from homology"/>
<keyword evidence="6" id="KW-1185">Reference proteome</keyword>
<accession>A0A1G7G3K5</accession>
<dbReference type="EMBL" id="FNAV01000008">
    <property type="protein sequence ID" value="SDE82680.1"/>
    <property type="molecule type" value="Genomic_DNA"/>
</dbReference>
<dbReference type="RefSeq" id="WP_040384934.1">
    <property type="nucleotide sequence ID" value="NZ_FNAV01000008.1"/>
</dbReference>
<evidence type="ECO:0000259" key="3">
    <source>
        <dbReference type="Pfam" id="PF04295"/>
    </source>
</evidence>
<keyword evidence="2 5" id="KW-0456">Lyase</keyword>
<evidence type="ECO:0000313" key="6">
    <source>
        <dbReference type="Proteomes" id="UP000198994"/>
    </source>
</evidence>
<dbReference type="STRING" id="282683.SAMN04488105_10896"/>
<organism evidence="5 6">
    <name type="scientific">Salipiger thiooxidans</name>
    <dbReference type="NCBI Taxonomy" id="282683"/>
    <lineage>
        <taxon>Bacteria</taxon>
        <taxon>Pseudomonadati</taxon>
        <taxon>Pseudomonadota</taxon>
        <taxon>Alphaproteobacteria</taxon>
        <taxon>Rhodobacterales</taxon>
        <taxon>Roseobacteraceae</taxon>
        <taxon>Salipiger</taxon>
    </lineage>
</organism>
<dbReference type="Pfam" id="PF20629">
    <property type="entry name" value="GD_AH_C"/>
    <property type="match status" value="1"/>
</dbReference>
<evidence type="ECO:0000256" key="1">
    <source>
        <dbReference type="ARBA" id="ARBA00010986"/>
    </source>
</evidence>
<dbReference type="AlphaFoldDB" id="A0A1G7G3K5"/>
<dbReference type="GO" id="GO:0016829">
    <property type="term" value="F:lyase activity"/>
    <property type="evidence" value="ECO:0007669"/>
    <property type="project" value="UniProtKB-KW"/>
</dbReference>
<dbReference type="InterPro" id="IPR052172">
    <property type="entry name" value="UxaA_altronate/galactarate_dh"/>
</dbReference>
<dbReference type="GO" id="GO:0019698">
    <property type="term" value="P:D-galacturonate catabolic process"/>
    <property type="evidence" value="ECO:0007669"/>
    <property type="project" value="TreeGrafter"/>
</dbReference>
<dbReference type="Pfam" id="PF04295">
    <property type="entry name" value="GD_AH_second"/>
    <property type="match status" value="1"/>
</dbReference>
<dbReference type="OrthoDB" id="9804574at2"/>
<comment type="similarity">
    <text evidence="1">Belongs to the UxaA family.</text>
</comment>